<sequence>MNIHESSVSERRARGLTAPSWRPCGPTALTAVPEEKNVTACGPAVSKKHPTP</sequence>
<dbReference type="Proteomes" id="UP000756710">
    <property type="component" value="Unassembled WGS sequence"/>
</dbReference>
<evidence type="ECO:0000256" key="1">
    <source>
        <dbReference type="SAM" id="MobiDB-lite"/>
    </source>
</evidence>
<feature type="region of interest" description="Disordered" evidence="1">
    <location>
        <begin position="1"/>
        <end position="24"/>
    </location>
</feature>
<name>A0ABS4N934_9ACTN</name>
<comment type="caution">
    <text evidence="2">The sequence shown here is derived from an EMBL/GenBank/DDBJ whole genome shotgun (WGS) entry which is preliminary data.</text>
</comment>
<dbReference type="EMBL" id="JAGGLR010000043">
    <property type="protein sequence ID" value="MBP2068512.1"/>
    <property type="molecule type" value="Genomic_DNA"/>
</dbReference>
<keyword evidence="3" id="KW-1185">Reference proteome</keyword>
<proteinExistence type="predicted"/>
<evidence type="ECO:0000313" key="3">
    <source>
        <dbReference type="Proteomes" id="UP000756710"/>
    </source>
</evidence>
<reference evidence="2 3" key="1">
    <citation type="submission" date="2021-03" db="EMBL/GenBank/DDBJ databases">
        <title>Genomic Encyclopedia of Type Strains, Phase IV (KMG-IV): sequencing the most valuable type-strain genomes for metagenomic binning, comparative biology and taxonomic classification.</title>
        <authorList>
            <person name="Goeker M."/>
        </authorList>
    </citation>
    <scope>NUCLEOTIDE SEQUENCE [LARGE SCALE GENOMIC DNA]</scope>
    <source>
        <strain evidence="2 3">DSM 41954</strain>
    </source>
</reference>
<accession>A0ABS4N934</accession>
<evidence type="ECO:0000313" key="2">
    <source>
        <dbReference type="EMBL" id="MBP2068512.1"/>
    </source>
</evidence>
<gene>
    <name evidence="2" type="ORF">J2Z30_009593</name>
</gene>
<organism evidence="2 3">
    <name type="scientific">Streptomyces iranensis</name>
    <dbReference type="NCBI Taxonomy" id="576784"/>
    <lineage>
        <taxon>Bacteria</taxon>
        <taxon>Bacillati</taxon>
        <taxon>Actinomycetota</taxon>
        <taxon>Actinomycetes</taxon>
        <taxon>Kitasatosporales</taxon>
        <taxon>Streptomycetaceae</taxon>
        <taxon>Streptomyces</taxon>
        <taxon>Streptomyces violaceusniger group</taxon>
    </lineage>
</organism>
<protein>
    <submittedName>
        <fullName evidence="2">Uncharacterized protein</fullName>
    </submittedName>
</protein>